<dbReference type="InterPro" id="IPR008979">
    <property type="entry name" value="Galactose-bd-like_sf"/>
</dbReference>
<reference evidence="5 6" key="1">
    <citation type="submission" date="2020-02" db="EMBL/GenBank/DDBJ databases">
        <title>Draft genome sequence of Limisphaera ngatamarikiensis NGM72.4T, a thermophilic Verrucomicrobia grouped in subdivision 3.</title>
        <authorList>
            <person name="Carere C.R."/>
            <person name="Steen J."/>
            <person name="Hugenholtz P."/>
            <person name="Stott M.B."/>
        </authorList>
    </citation>
    <scope>NUCLEOTIDE SEQUENCE [LARGE SCALE GENOMIC DNA]</scope>
    <source>
        <strain evidence="5 6">NGM72.4</strain>
    </source>
</reference>
<dbReference type="EMBL" id="JAAKYA010000012">
    <property type="protein sequence ID" value="NGO38226.1"/>
    <property type="molecule type" value="Genomic_DNA"/>
</dbReference>
<organism evidence="5 6">
    <name type="scientific">Limisphaera ngatamarikiensis</name>
    <dbReference type="NCBI Taxonomy" id="1324935"/>
    <lineage>
        <taxon>Bacteria</taxon>
        <taxon>Pseudomonadati</taxon>
        <taxon>Verrucomicrobiota</taxon>
        <taxon>Verrucomicrobiia</taxon>
        <taxon>Limisphaerales</taxon>
        <taxon>Limisphaeraceae</taxon>
        <taxon>Limisphaera</taxon>
    </lineage>
</organism>
<feature type="compositionally biased region" description="Basic and acidic residues" evidence="3">
    <location>
        <begin position="182"/>
        <end position="200"/>
    </location>
</feature>
<name>A0A6M1RF47_9BACT</name>
<gene>
    <name evidence="5" type="ORF">G4L39_02290</name>
</gene>
<comment type="caution">
    <text evidence="5">The sequence shown here is derived from an EMBL/GenBank/DDBJ whole genome shotgun (WGS) entry which is preliminary data.</text>
</comment>
<sequence>MTRLLHGLLAIAPLLGPHEIRAGADPLESGFESPPPEARLRAYWWWLNGNVTAEAITRDLEEMKAKGFGGAILCDADGSNQDGNQRVPHGATFLSPEWLKLYRHTLDEAARLGLEISLNIQSGWNLGGPMVPPEDAPKKLVWTFTRVHGPTRAVLALPRPEARDGFYRDLYVLAYPLKPGPARDEAAPEIHASSHQEPHPPHQALDGDEQTWWVSDGKNPGDGPRPDQPEWLELRLPTPKEIHAVGLIPRPDYGPREAELWLSEDGREFRLLRRFRAARQGVTRVEFPTARVRAVRVVFLRSRDPRFPDASRNVQVAELWLEGNQGILPPARGRSRPLKNWAQKAMHRTLEPFSAPDSRPLFEEWPEHPGEEDLRAETVLDISHHMSPDGHLEWDVPEGDWEILRLGYTLNDHCYVSTCSEGWDGYAIDPFDDGAFRRYWDAVVEKLIEYAGPHVGRTLKYLHTDSWEVEVANWTPTLPREFQRRRGYDLKPWLPVLAGRIVNSREESNRFLNDFRRTFGDLAIDHHYRLFRDGAHRHGMLIHPESGGPHAVPIDAQQCLGFNDAPMSEFWAWSWRHRVGDANRFFVKQPASAAHTYGRKLVLAEGFTTIGPHWQETLWDNLKPSFDKACTEGMNLLVWHAFVCSPESEGVPGQQYFAGTHLNPLVTWWNKGRPFFDYINRCQFLLQQGLFVADVAFYYGDHVPNFAQLKSSDPAGILPGYDYDVVTAEVLIERMEFRNGRFVLPDGMSYRVLALRDLGVISLPVLRRLKTFVDQGAIVVGQRPRSPGTLTDYPRCDAEFHALVEALWGPTGAPPPRLTAQGPMPRRIIADRGARDVLRELGVPPDFEWTPLPGAGPADLDYIHRRTDGADIYFVAHRGTNATRVRATFRVQERAPELWDPVTGQRRLARDYQLEGSRVSLPLEFAPCGSWFVIFRHPATMHPPTGQPNFPSYRPVQEIQGPWRLRFDPAWSSLTEVRLDRLISWTEHPHPDIRHYSGTARYEVTFHWPPQDLTNNPPAEVWLDLGDLRELAEVHLNGVSCGIVWTPPFRVPLSPALRNGENRLTIEVVNFWPNRLIGDAGLPPEQRRTRTNIRKFGPDTPLMRSGLFGPVRLLTPVPGT</sequence>
<evidence type="ECO:0000256" key="1">
    <source>
        <dbReference type="ARBA" id="ARBA00022729"/>
    </source>
</evidence>
<keyword evidence="2 5" id="KW-0378">Hydrolase</keyword>
<dbReference type="Gene3D" id="2.60.120.260">
    <property type="entry name" value="Galactose-binding domain-like"/>
    <property type="match status" value="2"/>
</dbReference>
<feature type="region of interest" description="Disordered" evidence="3">
    <location>
        <begin position="182"/>
        <end position="207"/>
    </location>
</feature>
<dbReference type="PANTHER" id="PTHR43817:SF1">
    <property type="entry name" value="HYDROLASE, FAMILY 43, PUTATIVE (AFU_ORTHOLOGUE AFUA_3G01660)-RELATED"/>
    <property type="match status" value="1"/>
</dbReference>
<dbReference type="SUPFAM" id="SSF49785">
    <property type="entry name" value="Galactose-binding domain-like"/>
    <property type="match status" value="2"/>
</dbReference>
<dbReference type="Proteomes" id="UP000477311">
    <property type="component" value="Unassembled WGS sequence"/>
</dbReference>
<dbReference type="AlphaFoldDB" id="A0A6M1RF47"/>
<proteinExistence type="predicted"/>
<dbReference type="PROSITE" id="PS50022">
    <property type="entry name" value="FA58C_3"/>
    <property type="match status" value="1"/>
</dbReference>
<evidence type="ECO:0000256" key="2">
    <source>
        <dbReference type="ARBA" id="ARBA00022801"/>
    </source>
</evidence>
<evidence type="ECO:0000256" key="3">
    <source>
        <dbReference type="SAM" id="MobiDB-lite"/>
    </source>
</evidence>
<keyword evidence="6" id="KW-1185">Reference proteome</keyword>
<dbReference type="Pfam" id="PF17132">
    <property type="entry name" value="Glyco_hydro_106"/>
    <property type="match status" value="1"/>
</dbReference>
<dbReference type="NCBIfam" id="NF045579">
    <property type="entry name" value="rhamnoside_JR"/>
    <property type="match status" value="1"/>
</dbReference>
<evidence type="ECO:0000259" key="4">
    <source>
        <dbReference type="PROSITE" id="PS50022"/>
    </source>
</evidence>
<keyword evidence="1" id="KW-0732">Signal</keyword>
<accession>A0A6M1RF47</accession>
<feature type="domain" description="F5/8 type C" evidence="4">
    <location>
        <begin position="170"/>
        <end position="324"/>
    </location>
</feature>
<evidence type="ECO:0000313" key="6">
    <source>
        <dbReference type="Proteomes" id="UP000477311"/>
    </source>
</evidence>
<evidence type="ECO:0000313" key="5">
    <source>
        <dbReference type="EMBL" id="NGO38226.1"/>
    </source>
</evidence>
<dbReference type="GO" id="GO:0016787">
    <property type="term" value="F:hydrolase activity"/>
    <property type="evidence" value="ECO:0007669"/>
    <property type="project" value="UniProtKB-KW"/>
</dbReference>
<dbReference type="Pfam" id="PF00754">
    <property type="entry name" value="F5_F8_type_C"/>
    <property type="match status" value="1"/>
</dbReference>
<dbReference type="PANTHER" id="PTHR43817">
    <property type="entry name" value="GLYCOSYL HYDROLASE"/>
    <property type="match status" value="1"/>
</dbReference>
<dbReference type="InterPro" id="IPR000421">
    <property type="entry name" value="FA58C"/>
</dbReference>
<protein>
    <submittedName>
        <fullName evidence="5">Glycoside hydrolase</fullName>
    </submittedName>
</protein>